<dbReference type="EMBL" id="OKRB01000156">
    <property type="protein sequence ID" value="SPE32125.1"/>
    <property type="molecule type" value="Genomic_DNA"/>
</dbReference>
<feature type="domain" description="RepB/MobA-like C-terminal" evidence="2">
    <location>
        <begin position="252"/>
        <end position="303"/>
    </location>
</feature>
<dbReference type="InterPro" id="IPR039459">
    <property type="entry name" value="RepB-like_DNA_primase_dom"/>
</dbReference>
<reference evidence="4" key="1">
    <citation type="submission" date="2018-02" db="EMBL/GenBank/DDBJ databases">
        <authorList>
            <person name="Hausmann B."/>
        </authorList>
    </citation>
    <scope>NUCLEOTIDE SEQUENCE [LARGE SCALE GENOMIC DNA]</scope>
    <source>
        <strain evidence="4">Peat soil MAG SbA5</strain>
    </source>
</reference>
<evidence type="ECO:0000313" key="3">
    <source>
        <dbReference type="EMBL" id="SPE32125.1"/>
    </source>
</evidence>
<evidence type="ECO:0000313" key="4">
    <source>
        <dbReference type="Proteomes" id="UP000239735"/>
    </source>
</evidence>
<sequence length="314" mass="35557">MTSDCSPGLTLTTQAIGRQLAAMPYDLYRLRLIHNQTRRPLPGQRLWTPAELLHPAHIRFLRIRNREGFDVYIHPDNFDQNAGYVLLDLDSPVPGVLHRMRDHGHHPCLVLQTSPGRLQAWVHVCASSLEPFLATVIARQLARLYGGDPASADWCHLGRLAGFTNQKPARRNLRGYAPWVKIVYARAGLAPQASALVESARKSPPLQFDERSSRPSQDLAPRSALMTAAEAHTVYHDCVRRWRIAQRFPRPDWSIVDLWVVRHLLSLGWPTARVEDIIRCGSPQFPRQHGDPDDYLRRTFARAAFPFPPSGCTV</sequence>
<dbReference type="Pfam" id="PF16793">
    <property type="entry name" value="RepB_primase"/>
    <property type="match status" value="1"/>
</dbReference>
<organism evidence="3 4">
    <name type="scientific">Candidatus Sulfuritelmatomonas gaucii</name>
    <dbReference type="NCBI Taxonomy" id="2043161"/>
    <lineage>
        <taxon>Bacteria</taxon>
        <taxon>Pseudomonadati</taxon>
        <taxon>Acidobacteriota</taxon>
        <taxon>Terriglobia</taxon>
        <taxon>Terriglobales</taxon>
        <taxon>Acidobacteriaceae</taxon>
        <taxon>Candidatus Sulfuritelmatomonas</taxon>
    </lineage>
</organism>
<protein>
    <submittedName>
        <fullName evidence="3">Uncharacterized protein</fullName>
    </submittedName>
</protein>
<dbReference type="Gene3D" id="3.30.70.1790">
    <property type="entry name" value="RepB DNA-primase, N-terminal domain"/>
    <property type="match status" value="1"/>
</dbReference>
<dbReference type="AlphaFoldDB" id="A0A2N9M9H4"/>
<feature type="domain" description="RepB-like DNA primase" evidence="1">
    <location>
        <begin position="87"/>
        <end position="198"/>
    </location>
</feature>
<proteinExistence type="predicted"/>
<dbReference type="Proteomes" id="UP000239735">
    <property type="component" value="Unassembled WGS sequence"/>
</dbReference>
<gene>
    <name evidence="3" type="ORF">SBA5_930001</name>
</gene>
<dbReference type="Gene3D" id="3.30.1490.240">
    <property type="entry name" value="RepB DNA-primase, N-terminal domain"/>
    <property type="match status" value="1"/>
</dbReference>
<evidence type="ECO:0000259" key="1">
    <source>
        <dbReference type="Pfam" id="PF16793"/>
    </source>
</evidence>
<name>A0A2N9M9H4_9BACT</name>
<dbReference type="Gene3D" id="1.10.1240.50">
    <property type="match status" value="1"/>
</dbReference>
<dbReference type="InterPro" id="IPR054366">
    <property type="entry name" value="RepB/MobA-like_C"/>
</dbReference>
<dbReference type="OrthoDB" id="955344at2"/>
<accession>A0A2N9M9H4</accession>
<evidence type="ECO:0000259" key="2">
    <source>
        <dbReference type="Pfam" id="PF22448"/>
    </source>
</evidence>
<dbReference type="Pfam" id="PF22448">
    <property type="entry name" value="RepB_primase_C"/>
    <property type="match status" value="1"/>
</dbReference>